<dbReference type="Proteomes" id="UP000297248">
    <property type="component" value="Unassembled WGS sequence"/>
</dbReference>
<evidence type="ECO:0000313" key="3">
    <source>
        <dbReference type="Proteomes" id="UP000297248"/>
    </source>
</evidence>
<dbReference type="EMBL" id="SNQG01000004">
    <property type="protein sequence ID" value="TEW66101.1"/>
    <property type="molecule type" value="Genomic_DNA"/>
</dbReference>
<dbReference type="OrthoDB" id="9791538at2"/>
<reference evidence="1 4" key="3">
    <citation type="submission" date="2020-08" db="EMBL/GenBank/DDBJ databases">
        <title>Genomic Encyclopedia of Type Strains, Phase IV (KMG-IV): sequencing the most valuable type-strain genomes for metagenomic binning, comparative biology and taxonomic classification.</title>
        <authorList>
            <person name="Goeker M."/>
        </authorList>
    </citation>
    <scope>NUCLEOTIDE SEQUENCE [LARGE SCALE GENOMIC DNA]</scope>
    <source>
        <strain evidence="1 4">DSM 100995</strain>
    </source>
</reference>
<dbReference type="PANTHER" id="PTHR39624">
    <property type="entry name" value="PROTEIN INVOLVED IN RIMO-MEDIATED BETA-METHYLTHIOLATION OF RIBOSOMAL PROTEIN S12 YCAO"/>
    <property type="match status" value="1"/>
</dbReference>
<dbReference type="InterPro" id="IPR015946">
    <property type="entry name" value="KH_dom-like_a/b"/>
</dbReference>
<keyword evidence="4" id="KW-1185">Reference proteome</keyword>
<dbReference type="InterPro" id="IPR003718">
    <property type="entry name" value="OsmC/Ohr_fam"/>
</dbReference>
<dbReference type="InterPro" id="IPR036102">
    <property type="entry name" value="OsmC/Ohrsf"/>
</dbReference>
<protein>
    <submittedName>
        <fullName evidence="2">OsmC family peroxiredoxin</fullName>
    </submittedName>
    <submittedName>
        <fullName evidence="1">Redox protein</fullName>
    </submittedName>
</protein>
<evidence type="ECO:0000313" key="4">
    <source>
        <dbReference type="Proteomes" id="UP000583101"/>
    </source>
</evidence>
<reference evidence="2 3" key="1">
    <citation type="journal article" date="2016" name="Int. J. Syst. Evol. Microbiol.">
        <title>Proposal of Mucilaginibacter phyllosphaerae sp. nov. isolated from the phyllosphere of Galium album.</title>
        <authorList>
            <person name="Aydogan E.L."/>
            <person name="Busse H.J."/>
            <person name="Moser G."/>
            <person name="Muller C."/>
            <person name="Kampfer P."/>
            <person name="Glaeser S.P."/>
        </authorList>
    </citation>
    <scope>NUCLEOTIDE SEQUENCE [LARGE SCALE GENOMIC DNA]</scope>
    <source>
        <strain evidence="2 3">PP-F2FG21</strain>
    </source>
</reference>
<sequence length="137" mass="15013">MDSVNEFVVDGTARIAHAQYQTIVTSGNHAIIADEPNKIGGTDTGMSPYNLLLASLASCTAITLRMYIDRKMWVVDEIIVNLQLFKNKEGVLIESKLEFKGELNDDQTKRLITIADACPVHKILVGNIVVNTALQAV</sequence>
<dbReference type="SUPFAM" id="SSF82784">
    <property type="entry name" value="OsmC-like"/>
    <property type="match status" value="1"/>
</dbReference>
<dbReference type="AlphaFoldDB" id="A0A4Y8AC06"/>
<accession>A0A4Y8AC06</accession>
<evidence type="ECO:0000313" key="1">
    <source>
        <dbReference type="EMBL" id="MBB3969082.1"/>
    </source>
</evidence>
<gene>
    <name evidence="2" type="ORF">E2R65_13360</name>
    <name evidence="1" type="ORF">GGR35_001685</name>
</gene>
<reference evidence="2" key="2">
    <citation type="submission" date="2019-03" db="EMBL/GenBank/DDBJ databases">
        <authorList>
            <person name="Yan Y.-Q."/>
            <person name="Du Z.-J."/>
        </authorList>
    </citation>
    <scope>NUCLEOTIDE SEQUENCE</scope>
    <source>
        <strain evidence="2">PP-F2FG21</strain>
    </source>
</reference>
<name>A0A4Y8AC06_9SPHI</name>
<dbReference type="Gene3D" id="3.30.300.20">
    <property type="match status" value="1"/>
</dbReference>
<proteinExistence type="predicted"/>
<dbReference type="Proteomes" id="UP000583101">
    <property type="component" value="Unassembled WGS sequence"/>
</dbReference>
<dbReference type="EMBL" id="JACIEG010000003">
    <property type="protein sequence ID" value="MBB3969082.1"/>
    <property type="molecule type" value="Genomic_DNA"/>
</dbReference>
<dbReference type="PANTHER" id="PTHR39624:SF2">
    <property type="entry name" value="OSMC-LIKE PROTEIN"/>
    <property type="match status" value="1"/>
</dbReference>
<dbReference type="RefSeq" id="WP_134336965.1">
    <property type="nucleotide sequence ID" value="NZ_BMCZ01000002.1"/>
</dbReference>
<evidence type="ECO:0000313" key="2">
    <source>
        <dbReference type="EMBL" id="TEW66101.1"/>
    </source>
</evidence>
<dbReference type="Pfam" id="PF02566">
    <property type="entry name" value="OsmC"/>
    <property type="match status" value="1"/>
</dbReference>
<organism evidence="2 3">
    <name type="scientific">Mucilaginibacter phyllosphaerae</name>
    <dbReference type="NCBI Taxonomy" id="1812349"/>
    <lineage>
        <taxon>Bacteria</taxon>
        <taxon>Pseudomonadati</taxon>
        <taxon>Bacteroidota</taxon>
        <taxon>Sphingobacteriia</taxon>
        <taxon>Sphingobacteriales</taxon>
        <taxon>Sphingobacteriaceae</taxon>
        <taxon>Mucilaginibacter</taxon>
    </lineage>
</organism>
<comment type="caution">
    <text evidence="2">The sequence shown here is derived from an EMBL/GenBank/DDBJ whole genome shotgun (WGS) entry which is preliminary data.</text>
</comment>